<keyword evidence="2" id="KW-0449">Lipoprotein</keyword>
<dbReference type="Pfam" id="PF20404">
    <property type="entry name" value="DUF6694"/>
    <property type="match status" value="1"/>
</dbReference>
<feature type="signal peptide" evidence="1">
    <location>
        <begin position="1"/>
        <end position="18"/>
    </location>
</feature>
<evidence type="ECO:0000313" key="2">
    <source>
        <dbReference type="EMBL" id="MEY1662287.1"/>
    </source>
</evidence>
<evidence type="ECO:0000313" key="3">
    <source>
        <dbReference type="Proteomes" id="UP001562065"/>
    </source>
</evidence>
<feature type="chain" id="PRO_5047105063" evidence="1">
    <location>
        <begin position="19"/>
        <end position="110"/>
    </location>
</feature>
<evidence type="ECO:0000256" key="1">
    <source>
        <dbReference type="SAM" id="SignalP"/>
    </source>
</evidence>
<dbReference type="PROSITE" id="PS51257">
    <property type="entry name" value="PROKAR_LIPOPROTEIN"/>
    <property type="match status" value="1"/>
</dbReference>
<keyword evidence="3" id="KW-1185">Reference proteome</keyword>
<keyword evidence="1" id="KW-0732">Signal</keyword>
<proteinExistence type="predicted"/>
<protein>
    <submittedName>
        <fullName evidence="2">DUF6694 family lipoprotein</fullName>
    </submittedName>
</protein>
<gene>
    <name evidence="2" type="ORF">AB5I84_09025</name>
</gene>
<name>A0ABV4AIB8_9GAMM</name>
<dbReference type="RefSeq" id="WP_369455523.1">
    <property type="nucleotide sequence ID" value="NZ_JBGCUO010000001.1"/>
</dbReference>
<dbReference type="EMBL" id="JBGCUO010000001">
    <property type="protein sequence ID" value="MEY1662287.1"/>
    <property type="molecule type" value="Genomic_DNA"/>
</dbReference>
<sequence>MKKTMLALLATLMLAACGASEPTLDTSSDAALDRSVQAVQAGLNESEQEAFAEAFTLIMLAGLSQSLQGMMEDGNAEADLDVYMQRTLDGLTGKEVIELGGKLRQQMRAD</sequence>
<accession>A0ABV4AIB8</accession>
<reference evidence="2 3" key="1">
    <citation type="submission" date="2024-07" db="EMBL/GenBank/DDBJ databases">
        <authorList>
            <person name="Ren Q."/>
        </authorList>
    </citation>
    <scope>NUCLEOTIDE SEQUENCE [LARGE SCALE GENOMIC DNA]</scope>
    <source>
        <strain evidence="2 3">REN37</strain>
    </source>
</reference>
<dbReference type="Proteomes" id="UP001562065">
    <property type="component" value="Unassembled WGS sequence"/>
</dbReference>
<comment type="caution">
    <text evidence="2">The sequence shown here is derived from an EMBL/GenBank/DDBJ whole genome shotgun (WGS) entry which is preliminary data.</text>
</comment>
<organism evidence="2 3">
    <name type="scientific">Isoalcanivorax beigongshangi</name>
    <dbReference type="NCBI Taxonomy" id="3238810"/>
    <lineage>
        <taxon>Bacteria</taxon>
        <taxon>Pseudomonadati</taxon>
        <taxon>Pseudomonadota</taxon>
        <taxon>Gammaproteobacteria</taxon>
        <taxon>Oceanospirillales</taxon>
        <taxon>Alcanivoracaceae</taxon>
        <taxon>Isoalcanivorax</taxon>
    </lineage>
</organism>
<dbReference type="InterPro" id="IPR046516">
    <property type="entry name" value="DUF6694"/>
</dbReference>